<keyword evidence="5" id="KW-1185">Reference proteome</keyword>
<comment type="caution">
    <text evidence="4">The sequence shown here is derived from an EMBL/GenBank/DDBJ whole genome shotgun (WGS) entry which is preliminary data.</text>
</comment>
<comment type="similarity">
    <text evidence="1">Belongs to the annexin family.</text>
</comment>
<dbReference type="Gene3D" id="1.10.220.10">
    <property type="entry name" value="Annexin"/>
    <property type="match status" value="2"/>
</dbReference>
<dbReference type="GO" id="GO:0001786">
    <property type="term" value="F:phosphatidylserine binding"/>
    <property type="evidence" value="ECO:0007669"/>
    <property type="project" value="TreeGrafter"/>
</dbReference>
<keyword evidence="3" id="KW-0041">Annexin</keyword>
<dbReference type="GO" id="GO:0005544">
    <property type="term" value="F:calcium-dependent phospholipid binding"/>
    <property type="evidence" value="ECO:0007669"/>
    <property type="project" value="InterPro"/>
</dbReference>
<dbReference type="AlphaFoldDB" id="A0A9P6MU96"/>
<dbReference type="GO" id="GO:0005737">
    <property type="term" value="C:cytoplasm"/>
    <property type="evidence" value="ECO:0007669"/>
    <property type="project" value="TreeGrafter"/>
</dbReference>
<sequence>MAPAIPPEILHDIESIHMALNYSVPDVEALVNIIGTFHACVVQFNPRSRSTPSPEKNVNFSEQNQAKTQLIIDFDYMYHPTTLIGRRENHQLIAIARQYKAAFGVDLPTELDRRIIGSVGSLLSYACMHKVLAEAHYLHNAGKSHRKYETLRKKDTVAEILVGRTPEELRELHEAYKALYKGDLKEHVLSLCKDDIDKDFFSGILLDKEDKPLENVEGAIKAFNKLLVAQDLSGSLHYVSTLTTSQVRTLVKSYNEHFKEAHVVSTIEKTIGHKHKREHVEILLFAVMQASGPSRHVALLFEESMAGVGTNEDQLSRLVVIHRGKFMDEVKLSYSVDFDRTLADRIRGDTSGPYCNLLCHLINQTI</sequence>
<evidence type="ECO:0000256" key="1">
    <source>
        <dbReference type="ARBA" id="ARBA00007831"/>
    </source>
</evidence>
<evidence type="ECO:0000256" key="2">
    <source>
        <dbReference type="ARBA" id="ARBA00022737"/>
    </source>
</evidence>
<dbReference type="SUPFAM" id="SSF47874">
    <property type="entry name" value="Annexin"/>
    <property type="match status" value="1"/>
</dbReference>
<name>A0A9P6MU96_9FUNG</name>
<dbReference type="PANTHER" id="PTHR10502">
    <property type="entry name" value="ANNEXIN"/>
    <property type="match status" value="1"/>
</dbReference>
<dbReference type="GO" id="GO:0005886">
    <property type="term" value="C:plasma membrane"/>
    <property type="evidence" value="ECO:0007669"/>
    <property type="project" value="TreeGrafter"/>
</dbReference>
<keyword evidence="2" id="KW-0677">Repeat</keyword>
<protein>
    <recommendedName>
        <fullName evidence="6">Annexin</fullName>
    </recommendedName>
</protein>
<dbReference type="Pfam" id="PF00191">
    <property type="entry name" value="Annexin"/>
    <property type="match status" value="1"/>
</dbReference>
<evidence type="ECO:0000256" key="3">
    <source>
        <dbReference type="ARBA" id="ARBA00023216"/>
    </source>
</evidence>
<accession>A0A9P6MU96</accession>
<dbReference type="PANTHER" id="PTHR10502:SF102">
    <property type="entry name" value="ANNEXIN B11"/>
    <property type="match status" value="1"/>
</dbReference>
<evidence type="ECO:0008006" key="6">
    <source>
        <dbReference type="Google" id="ProtNLM"/>
    </source>
</evidence>
<evidence type="ECO:0000313" key="4">
    <source>
        <dbReference type="EMBL" id="KAG0013766.1"/>
    </source>
</evidence>
<gene>
    <name evidence="4" type="ORF">BGZ80_010871</name>
</gene>
<proteinExistence type="inferred from homology"/>
<dbReference type="GO" id="GO:0005509">
    <property type="term" value="F:calcium ion binding"/>
    <property type="evidence" value="ECO:0007669"/>
    <property type="project" value="InterPro"/>
</dbReference>
<dbReference type="EMBL" id="JAAAID010000804">
    <property type="protein sequence ID" value="KAG0013766.1"/>
    <property type="molecule type" value="Genomic_DNA"/>
</dbReference>
<dbReference type="InterPro" id="IPR018502">
    <property type="entry name" value="Annexin_repeat"/>
</dbReference>
<organism evidence="4 5">
    <name type="scientific">Entomortierella chlamydospora</name>
    <dbReference type="NCBI Taxonomy" id="101097"/>
    <lineage>
        <taxon>Eukaryota</taxon>
        <taxon>Fungi</taxon>
        <taxon>Fungi incertae sedis</taxon>
        <taxon>Mucoromycota</taxon>
        <taxon>Mortierellomycotina</taxon>
        <taxon>Mortierellomycetes</taxon>
        <taxon>Mortierellales</taxon>
        <taxon>Mortierellaceae</taxon>
        <taxon>Entomortierella</taxon>
    </lineage>
</organism>
<dbReference type="PROSITE" id="PS51897">
    <property type="entry name" value="ANNEXIN_2"/>
    <property type="match status" value="1"/>
</dbReference>
<reference evidence="4" key="1">
    <citation type="journal article" date="2020" name="Fungal Divers.">
        <title>Resolving the Mortierellaceae phylogeny through synthesis of multi-gene phylogenetics and phylogenomics.</title>
        <authorList>
            <person name="Vandepol N."/>
            <person name="Liber J."/>
            <person name="Desiro A."/>
            <person name="Na H."/>
            <person name="Kennedy M."/>
            <person name="Barry K."/>
            <person name="Grigoriev I.V."/>
            <person name="Miller A.N."/>
            <person name="O'Donnell K."/>
            <person name="Stajich J.E."/>
            <person name="Bonito G."/>
        </authorList>
    </citation>
    <scope>NUCLEOTIDE SEQUENCE</scope>
    <source>
        <strain evidence="4">NRRL 2769</strain>
    </source>
</reference>
<evidence type="ECO:0000313" key="5">
    <source>
        <dbReference type="Proteomes" id="UP000703661"/>
    </source>
</evidence>
<dbReference type="InterPro" id="IPR037104">
    <property type="entry name" value="Annexin_sf"/>
</dbReference>
<dbReference type="Proteomes" id="UP000703661">
    <property type="component" value="Unassembled WGS sequence"/>
</dbReference>